<protein>
    <recommendedName>
        <fullName evidence="5">Pectinesterase inhibitor domain-containing protein</fullName>
    </recommendedName>
</protein>
<evidence type="ECO:0000256" key="4">
    <source>
        <dbReference type="SAM" id="SignalP"/>
    </source>
</evidence>
<keyword evidence="7" id="KW-1185">Reference proteome</keyword>
<dbReference type="PANTHER" id="PTHR36710:SF14">
    <property type="entry name" value="PECTINESTERASE INHIBITOR 2"/>
    <property type="match status" value="1"/>
</dbReference>
<dbReference type="AlphaFoldDB" id="A0A8S1ZY73"/>
<evidence type="ECO:0000256" key="3">
    <source>
        <dbReference type="ARBA" id="ARBA00038471"/>
    </source>
</evidence>
<evidence type="ECO:0000256" key="1">
    <source>
        <dbReference type="ARBA" id="ARBA00022729"/>
    </source>
</evidence>
<dbReference type="InterPro" id="IPR006501">
    <property type="entry name" value="Pectinesterase_inhib_dom"/>
</dbReference>
<dbReference type="InterPro" id="IPR034086">
    <property type="entry name" value="PMEI_plant"/>
</dbReference>
<organism evidence="6 7">
    <name type="scientific">Arabidopsis arenosa</name>
    <name type="common">Sand rock-cress</name>
    <name type="synonym">Cardaminopsis arenosa</name>
    <dbReference type="NCBI Taxonomy" id="38785"/>
    <lineage>
        <taxon>Eukaryota</taxon>
        <taxon>Viridiplantae</taxon>
        <taxon>Streptophyta</taxon>
        <taxon>Embryophyta</taxon>
        <taxon>Tracheophyta</taxon>
        <taxon>Spermatophyta</taxon>
        <taxon>Magnoliopsida</taxon>
        <taxon>eudicotyledons</taxon>
        <taxon>Gunneridae</taxon>
        <taxon>Pentapetalae</taxon>
        <taxon>rosids</taxon>
        <taxon>malvids</taxon>
        <taxon>Brassicales</taxon>
        <taxon>Brassicaceae</taxon>
        <taxon>Camelineae</taxon>
        <taxon>Arabidopsis</taxon>
    </lineage>
</organism>
<dbReference type="Gene3D" id="1.20.140.40">
    <property type="entry name" value="Invertase/pectin methylesterase inhibitor family protein"/>
    <property type="match status" value="3"/>
</dbReference>
<comment type="similarity">
    <text evidence="3">Belongs to the PMEI family.</text>
</comment>
<sequence length="457" mass="49584">MAYPCVKRNVFSLLPLLFLLSITPLSSSLSPSDKVTKVLFYQLCTKPNIDRYFCIPWLTSDPTTFALDLQGLLDLVFQKTQLFGYKILAAMKGSVNTTTDPALKIPFETCVKDYEVAIKAIEEAQGFVTSKAYELASLGAAKAFISISVCEAQFEVRTSQSQTMAYPCVKRNVFSLIPLLVLLSITPLSSSLSPSDKVTKAFLSRLCTEPNIDTNFCITWLISDPTTYTLDLQGLLDLVFQKTQLLGYKSLAAMKGSVRTTTDPTLKTPYETCVRDYEGAIKAIEEAQGFVTSKAYQLASQGAAKAFITQVADIKAICGKAKNQSFCTSYMKSNPKASGADLQTLAKITFGSAQTSASEGFKKIQSLVKTATNPTMKKAYTSCVQHYKSAISSLNDAKQSLATGDGKGLNIKVSAAMEGPSTCEQDMANYKVDPSAVKNSGDFQNICGIVLVISNMM</sequence>
<dbReference type="EMBL" id="LR999453">
    <property type="protein sequence ID" value="CAE5967592.1"/>
    <property type="molecule type" value="Genomic_DNA"/>
</dbReference>
<feature type="domain" description="Pectinesterase inhibitor" evidence="5">
    <location>
        <begin position="35"/>
        <end position="183"/>
    </location>
</feature>
<dbReference type="SUPFAM" id="SSF101148">
    <property type="entry name" value="Plant invertase/pectin methylesterase inhibitor"/>
    <property type="match status" value="3"/>
</dbReference>
<evidence type="ECO:0000259" key="5">
    <source>
        <dbReference type="SMART" id="SM00856"/>
    </source>
</evidence>
<evidence type="ECO:0000256" key="2">
    <source>
        <dbReference type="ARBA" id="ARBA00023157"/>
    </source>
</evidence>
<dbReference type="PANTHER" id="PTHR36710">
    <property type="entry name" value="PECTINESTERASE INHIBITOR-LIKE"/>
    <property type="match status" value="1"/>
</dbReference>
<reference evidence="6" key="1">
    <citation type="submission" date="2021-01" db="EMBL/GenBank/DDBJ databases">
        <authorList>
            <person name="Bezrukov I."/>
        </authorList>
    </citation>
    <scope>NUCLEOTIDE SEQUENCE</scope>
</reference>
<dbReference type="NCBIfam" id="TIGR01614">
    <property type="entry name" value="PME_inhib"/>
    <property type="match status" value="3"/>
</dbReference>
<feature type="domain" description="Pectinesterase inhibitor" evidence="5">
    <location>
        <begin position="309"/>
        <end position="453"/>
    </location>
</feature>
<gene>
    <name evidence="6" type="ORF">AARE701A_LOCUS7425</name>
</gene>
<dbReference type="GO" id="GO:0046910">
    <property type="term" value="F:pectinesterase inhibitor activity"/>
    <property type="evidence" value="ECO:0007669"/>
    <property type="project" value="InterPro"/>
</dbReference>
<feature type="domain" description="Pectinesterase inhibitor" evidence="5">
    <location>
        <begin position="198"/>
        <end position="308"/>
    </location>
</feature>
<dbReference type="Pfam" id="PF04043">
    <property type="entry name" value="PMEI"/>
    <property type="match status" value="1"/>
</dbReference>
<dbReference type="CDD" id="cd15797">
    <property type="entry name" value="PMEI"/>
    <property type="match status" value="2"/>
</dbReference>
<evidence type="ECO:0000313" key="7">
    <source>
        <dbReference type="Proteomes" id="UP000682877"/>
    </source>
</evidence>
<dbReference type="FunFam" id="1.20.140.40:FF:000008">
    <property type="entry name" value="Invertase/pectin methylesterase inhibitor family protein"/>
    <property type="match status" value="2"/>
</dbReference>
<proteinExistence type="inferred from homology"/>
<feature type="signal peptide" evidence="4">
    <location>
        <begin position="1"/>
        <end position="28"/>
    </location>
</feature>
<dbReference type="SMART" id="SM00856">
    <property type="entry name" value="PMEI"/>
    <property type="match status" value="3"/>
</dbReference>
<dbReference type="InterPro" id="IPR035513">
    <property type="entry name" value="Invertase/methylesterase_inhib"/>
</dbReference>
<dbReference type="InterPro" id="IPR052421">
    <property type="entry name" value="PCW_Enzyme_Inhibitor"/>
</dbReference>
<accession>A0A8S1ZY73</accession>
<name>A0A8S1ZY73_ARAAE</name>
<feature type="chain" id="PRO_5035912501" description="Pectinesterase inhibitor domain-containing protein" evidence="4">
    <location>
        <begin position="29"/>
        <end position="457"/>
    </location>
</feature>
<keyword evidence="1 4" id="KW-0732">Signal</keyword>
<keyword evidence="2" id="KW-1015">Disulfide bond</keyword>
<evidence type="ECO:0000313" key="6">
    <source>
        <dbReference type="EMBL" id="CAE5967592.1"/>
    </source>
</evidence>
<dbReference type="Proteomes" id="UP000682877">
    <property type="component" value="Chromosome 3"/>
</dbReference>